<dbReference type="GO" id="GO:0016020">
    <property type="term" value="C:membrane"/>
    <property type="evidence" value="ECO:0007669"/>
    <property type="project" value="UniProtKB-SubCell"/>
</dbReference>
<evidence type="ECO:0000256" key="3">
    <source>
        <dbReference type="ARBA" id="ARBA00022617"/>
    </source>
</evidence>
<organism evidence="11 12">
    <name type="scientific">Dethiobacter alkaliphilus AHT 1</name>
    <dbReference type="NCBI Taxonomy" id="555088"/>
    <lineage>
        <taxon>Bacteria</taxon>
        <taxon>Bacillati</taxon>
        <taxon>Bacillota</taxon>
        <taxon>Dethiobacteria</taxon>
        <taxon>Dethiobacterales</taxon>
        <taxon>Dethiobacteraceae</taxon>
        <taxon>Dethiobacter</taxon>
    </lineage>
</organism>
<feature type="transmembrane region" description="Helical" evidence="10">
    <location>
        <begin position="41"/>
        <end position="65"/>
    </location>
</feature>
<keyword evidence="3 9" id="KW-0349">Heme</keyword>
<dbReference type="InterPro" id="IPR034804">
    <property type="entry name" value="SQR/QFR_C/D"/>
</dbReference>
<dbReference type="GO" id="GO:0009055">
    <property type="term" value="F:electron transfer activity"/>
    <property type="evidence" value="ECO:0007669"/>
    <property type="project" value="InterPro"/>
</dbReference>
<dbReference type="GO" id="GO:0046872">
    <property type="term" value="F:metal ion binding"/>
    <property type="evidence" value="ECO:0007669"/>
    <property type="project" value="UniProtKB-KW"/>
</dbReference>
<evidence type="ECO:0000256" key="5">
    <source>
        <dbReference type="ARBA" id="ARBA00022723"/>
    </source>
</evidence>
<dbReference type="Proteomes" id="UP000006443">
    <property type="component" value="Unassembled WGS sequence"/>
</dbReference>
<evidence type="ECO:0000256" key="6">
    <source>
        <dbReference type="ARBA" id="ARBA00022989"/>
    </source>
</evidence>
<dbReference type="STRING" id="555088.DealDRAFT_0596"/>
<name>C0GDE5_DETAL</name>
<dbReference type="GO" id="GO:0006099">
    <property type="term" value="P:tricarboxylic acid cycle"/>
    <property type="evidence" value="ECO:0007669"/>
    <property type="project" value="InterPro"/>
</dbReference>
<gene>
    <name evidence="11" type="ORF">DealDRAFT_0596</name>
</gene>
<feature type="binding site" description="axial binding residue" evidence="9">
    <location>
        <position position="58"/>
    </location>
    <ligand>
        <name>heme</name>
        <dbReference type="ChEBI" id="CHEBI:30413"/>
        <note>ligand shared with second transmembrane subunit</note>
    </ligand>
    <ligandPart>
        <name>Fe</name>
        <dbReference type="ChEBI" id="CHEBI:18248"/>
    </ligandPart>
</feature>
<dbReference type="Gene3D" id="1.20.1300.10">
    <property type="entry name" value="Fumarate reductase/succinate dehydrogenase, transmembrane subunit"/>
    <property type="match status" value="1"/>
</dbReference>
<evidence type="ECO:0000256" key="1">
    <source>
        <dbReference type="ARBA" id="ARBA00004370"/>
    </source>
</evidence>
<keyword evidence="7 9" id="KW-0408">Iron</keyword>
<evidence type="ECO:0000256" key="10">
    <source>
        <dbReference type="SAM" id="Phobius"/>
    </source>
</evidence>
<keyword evidence="4 10" id="KW-0812">Transmembrane</keyword>
<evidence type="ECO:0000256" key="8">
    <source>
        <dbReference type="ARBA" id="ARBA00023136"/>
    </source>
</evidence>
<comment type="cofactor">
    <cofactor evidence="9">
        <name>heme</name>
        <dbReference type="ChEBI" id="CHEBI:30413"/>
    </cofactor>
    <text evidence="9">The heme is bound between the two transmembrane subunits.</text>
</comment>
<evidence type="ECO:0000256" key="2">
    <source>
        <dbReference type="ARBA" id="ARBA00007244"/>
    </source>
</evidence>
<evidence type="ECO:0000256" key="4">
    <source>
        <dbReference type="ARBA" id="ARBA00022692"/>
    </source>
</evidence>
<dbReference type="PIRSF" id="PIRSF000178">
    <property type="entry name" value="SDH_cyt_b560"/>
    <property type="match status" value="1"/>
</dbReference>
<dbReference type="eggNOG" id="ENOG5033YFT">
    <property type="taxonomic scope" value="Bacteria"/>
</dbReference>
<dbReference type="AlphaFoldDB" id="C0GDE5"/>
<comment type="caution">
    <text evidence="11">The sequence shown here is derived from an EMBL/GenBank/DDBJ whole genome shotgun (WGS) entry which is preliminary data.</text>
</comment>
<dbReference type="OrthoDB" id="2872176at2"/>
<evidence type="ECO:0000256" key="7">
    <source>
        <dbReference type="ARBA" id="ARBA00023004"/>
    </source>
</evidence>
<comment type="similarity">
    <text evidence="2">Belongs to the cytochrome b560 family.</text>
</comment>
<keyword evidence="6 10" id="KW-1133">Transmembrane helix</keyword>
<dbReference type="Pfam" id="PF01127">
    <property type="entry name" value="Sdh_cyt"/>
    <property type="match status" value="1"/>
</dbReference>
<reference evidence="11 12" key="1">
    <citation type="submission" date="2009-02" db="EMBL/GenBank/DDBJ databases">
        <title>Sequencing of the draft genome and assembly of Dethiobacter alkaliphilus AHT 1.</title>
        <authorList>
            <consortium name="US DOE Joint Genome Institute (JGI-PGF)"/>
            <person name="Lucas S."/>
            <person name="Copeland A."/>
            <person name="Lapidus A."/>
            <person name="Glavina del Rio T."/>
            <person name="Dalin E."/>
            <person name="Tice H."/>
            <person name="Bruce D."/>
            <person name="Goodwin L."/>
            <person name="Pitluck S."/>
            <person name="Larimer F."/>
            <person name="Land M.L."/>
            <person name="Hauser L."/>
            <person name="Muyzer G."/>
        </authorList>
    </citation>
    <scope>NUCLEOTIDE SEQUENCE [LARGE SCALE GENOMIC DNA]</scope>
    <source>
        <strain evidence="11 12">AHT 1</strain>
    </source>
</reference>
<feature type="transmembrane region" description="Helical" evidence="10">
    <location>
        <begin position="12"/>
        <end position="29"/>
    </location>
</feature>
<proteinExistence type="inferred from homology"/>
<dbReference type="InterPro" id="IPR000701">
    <property type="entry name" value="SuccDH_FuR_B_TM-su"/>
</dbReference>
<evidence type="ECO:0000313" key="12">
    <source>
        <dbReference type="Proteomes" id="UP000006443"/>
    </source>
</evidence>
<comment type="subcellular location">
    <subcellularLocation>
        <location evidence="1">Membrane</location>
    </subcellularLocation>
</comment>
<dbReference type="SUPFAM" id="SSF81343">
    <property type="entry name" value="Fumarate reductase respiratory complex transmembrane subunits"/>
    <property type="match status" value="1"/>
</dbReference>
<keyword evidence="12" id="KW-1185">Reference proteome</keyword>
<dbReference type="InterPro" id="IPR014314">
    <property type="entry name" value="Succ_DH_cytb556"/>
</dbReference>
<keyword evidence="5 9" id="KW-0479">Metal-binding</keyword>
<feature type="transmembrane region" description="Helical" evidence="10">
    <location>
        <begin position="77"/>
        <end position="98"/>
    </location>
</feature>
<dbReference type="EMBL" id="ACJM01000002">
    <property type="protein sequence ID" value="EEG78666.1"/>
    <property type="molecule type" value="Genomic_DNA"/>
</dbReference>
<accession>C0GDE5</accession>
<keyword evidence="8 10" id="KW-0472">Membrane</keyword>
<sequence>MFAWLSQRITGIFLMFLIPWKIYSGYALTGQVPRIEGLLSSHIVATLDGLLIVTVIFHLAYGLRVMLIDAGIKQEKVLFYAATALSLLLSVYALYYIYWR</sequence>
<protein>
    <recommendedName>
        <fullName evidence="13">Succinate dehydrogenase, cytochrome b556 subunit</fullName>
    </recommendedName>
</protein>
<evidence type="ECO:0008006" key="13">
    <source>
        <dbReference type="Google" id="ProtNLM"/>
    </source>
</evidence>
<evidence type="ECO:0000313" key="11">
    <source>
        <dbReference type="EMBL" id="EEG78666.1"/>
    </source>
</evidence>
<evidence type="ECO:0000256" key="9">
    <source>
        <dbReference type="PIRSR" id="PIRSR000178-1"/>
    </source>
</evidence>